<gene>
    <name evidence="2" type="ORF">F4559_004144</name>
</gene>
<evidence type="ECO:0000313" key="2">
    <source>
        <dbReference type="EMBL" id="MBB4966785.1"/>
    </source>
</evidence>
<evidence type="ECO:0000259" key="1">
    <source>
        <dbReference type="Pfam" id="PF18154"/>
    </source>
</evidence>
<accession>A0A7W7WWW3</accession>
<comment type="caution">
    <text evidence="2">The sequence shown here is derived from an EMBL/GenBank/DDBJ whole genome shotgun (WGS) entry which is preliminary data.</text>
</comment>
<dbReference type="InterPro" id="IPR040828">
    <property type="entry name" value="pPIWI_RE_REase"/>
</dbReference>
<sequence length="414" mass="44911">MIETGVGNDTRDDAAVRHKVMKAAAIAAHALTDTEQEPVARLRSLWDAHGAVLAARGVGVTLPFDEFRRMLSGDLAELLPDGVAPAEMAGWRLITADGEFDDDVWDLEQEQRAVLRALASTTRRGKSTSSEILQGELDQDTVYTALRKRQNQGAYERGRRALIDTPAGSDAEVRELNLPSTVTDHYRAIPTPSSFGQWWFACPLCKWPMRITVRGAGKAATGTARCHHRPHVEFGASYNFRIPDTGKPPVLVPAPPPTAPTGVERVLFPDVTGRVPEALPVAGHKALTRGVWRSTTIPGLVEVALYDALTARGLACKLWPDLDSYDLLVKVPVSNGTDTSYRIDVKDFTSALLLADKIRADEGDAGGAQWLVVPDYRRATVSMLSAVCGQFGLRVAHASDLGARICEEAGTSWL</sequence>
<reference evidence="2 3" key="1">
    <citation type="submission" date="2020-08" db="EMBL/GenBank/DDBJ databases">
        <title>Sequencing the genomes of 1000 actinobacteria strains.</title>
        <authorList>
            <person name="Klenk H.-P."/>
        </authorList>
    </citation>
    <scope>NUCLEOTIDE SEQUENCE [LARGE SCALE GENOMIC DNA]</scope>
    <source>
        <strain evidence="2 3">DSM 45084</strain>
    </source>
</reference>
<proteinExistence type="predicted"/>
<dbReference type="EMBL" id="JACHJS010000001">
    <property type="protein sequence ID" value="MBB4966785.1"/>
    <property type="molecule type" value="Genomic_DNA"/>
</dbReference>
<dbReference type="Pfam" id="PF18154">
    <property type="entry name" value="pPIWI_RE_REase"/>
    <property type="match status" value="1"/>
</dbReference>
<feature type="domain" description="REase associating with pPIWI RE" evidence="1">
    <location>
        <begin position="299"/>
        <end position="412"/>
    </location>
</feature>
<dbReference type="RefSeq" id="WP_221447307.1">
    <property type="nucleotide sequence ID" value="NZ_BAABAI010000022.1"/>
</dbReference>
<dbReference type="AlphaFoldDB" id="A0A7W7WWW3"/>
<keyword evidence="3" id="KW-1185">Reference proteome</keyword>
<evidence type="ECO:0000313" key="3">
    <source>
        <dbReference type="Proteomes" id="UP000542674"/>
    </source>
</evidence>
<dbReference type="Proteomes" id="UP000542674">
    <property type="component" value="Unassembled WGS sequence"/>
</dbReference>
<protein>
    <recommendedName>
        <fullName evidence="1">REase associating with pPIWI RE domain-containing protein</fullName>
    </recommendedName>
</protein>
<name>A0A7W7WWW3_9PSEU</name>
<organism evidence="2 3">
    <name type="scientific">Saccharothrix violaceirubra</name>
    <dbReference type="NCBI Taxonomy" id="413306"/>
    <lineage>
        <taxon>Bacteria</taxon>
        <taxon>Bacillati</taxon>
        <taxon>Actinomycetota</taxon>
        <taxon>Actinomycetes</taxon>
        <taxon>Pseudonocardiales</taxon>
        <taxon>Pseudonocardiaceae</taxon>
        <taxon>Saccharothrix</taxon>
    </lineage>
</organism>